<keyword evidence="2" id="KW-1185">Reference proteome</keyword>
<accession>A0A0C9SVR4</accession>
<gene>
    <name evidence="1" type="ORF">PLICRDRAFT_33015</name>
</gene>
<organism evidence="1 2">
    <name type="scientific">Plicaturopsis crispa FD-325 SS-3</name>
    <dbReference type="NCBI Taxonomy" id="944288"/>
    <lineage>
        <taxon>Eukaryota</taxon>
        <taxon>Fungi</taxon>
        <taxon>Dikarya</taxon>
        <taxon>Basidiomycota</taxon>
        <taxon>Agaricomycotina</taxon>
        <taxon>Agaricomycetes</taxon>
        <taxon>Agaricomycetidae</taxon>
        <taxon>Amylocorticiales</taxon>
        <taxon>Amylocorticiaceae</taxon>
        <taxon>Plicatura</taxon>
        <taxon>Plicaturopsis crispa</taxon>
    </lineage>
</organism>
<name>A0A0C9SVR4_PLICR</name>
<dbReference type="AlphaFoldDB" id="A0A0C9SVR4"/>
<dbReference type="EMBL" id="KN832580">
    <property type="protein sequence ID" value="KII83185.1"/>
    <property type="molecule type" value="Genomic_DNA"/>
</dbReference>
<dbReference type="OrthoDB" id="630895at2759"/>
<proteinExistence type="predicted"/>
<dbReference type="Proteomes" id="UP000053263">
    <property type="component" value="Unassembled WGS sequence"/>
</dbReference>
<protein>
    <submittedName>
        <fullName evidence="1">Uncharacterized protein</fullName>
    </submittedName>
</protein>
<dbReference type="HOGENOM" id="CLU_2264857_0_0_1"/>
<evidence type="ECO:0000313" key="1">
    <source>
        <dbReference type="EMBL" id="KII83185.1"/>
    </source>
</evidence>
<sequence length="103" mass="11894">MAAPDIPTDMHLSERLVYRAWEDGDVEHVFAWMQDPVRLTKSSVRAPYPRGKKELAEHWAQRAPAALLWGFVLEGTNRKALVREGKFWDTNNMWPQIHCPGPI</sequence>
<reference evidence="1 2" key="1">
    <citation type="submission" date="2014-06" db="EMBL/GenBank/DDBJ databases">
        <title>Evolutionary Origins and Diversification of the Mycorrhizal Mutualists.</title>
        <authorList>
            <consortium name="DOE Joint Genome Institute"/>
            <consortium name="Mycorrhizal Genomics Consortium"/>
            <person name="Kohler A."/>
            <person name="Kuo A."/>
            <person name="Nagy L.G."/>
            <person name="Floudas D."/>
            <person name="Copeland A."/>
            <person name="Barry K.W."/>
            <person name="Cichocki N."/>
            <person name="Veneault-Fourrey C."/>
            <person name="LaButti K."/>
            <person name="Lindquist E.A."/>
            <person name="Lipzen A."/>
            <person name="Lundell T."/>
            <person name="Morin E."/>
            <person name="Murat C."/>
            <person name="Riley R."/>
            <person name="Ohm R."/>
            <person name="Sun H."/>
            <person name="Tunlid A."/>
            <person name="Henrissat B."/>
            <person name="Grigoriev I.V."/>
            <person name="Hibbett D.S."/>
            <person name="Martin F."/>
        </authorList>
    </citation>
    <scope>NUCLEOTIDE SEQUENCE [LARGE SCALE GENOMIC DNA]</scope>
    <source>
        <strain evidence="1 2">FD-325 SS-3</strain>
    </source>
</reference>
<evidence type="ECO:0000313" key="2">
    <source>
        <dbReference type="Proteomes" id="UP000053263"/>
    </source>
</evidence>